<name>A0A369JAA8_HYPMA</name>
<dbReference type="Proteomes" id="UP000076154">
    <property type="component" value="Unassembled WGS sequence"/>
</dbReference>
<dbReference type="AlphaFoldDB" id="A0A369JAA8"/>
<dbReference type="InParanoid" id="A0A369JAA8"/>
<gene>
    <name evidence="1" type="ORF">Hypma_002710</name>
</gene>
<organism evidence="1 2">
    <name type="scientific">Hypsizygus marmoreus</name>
    <name type="common">White beech mushroom</name>
    <name type="synonym">Agaricus marmoreus</name>
    <dbReference type="NCBI Taxonomy" id="39966"/>
    <lineage>
        <taxon>Eukaryota</taxon>
        <taxon>Fungi</taxon>
        <taxon>Dikarya</taxon>
        <taxon>Basidiomycota</taxon>
        <taxon>Agaricomycotina</taxon>
        <taxon>Agaricomycetes</taxon>
        <taxon>Agaricomycetidae</taxon>
        <taxon>Agaricales</taxon>
        <taxon>Tricholomatineae</taxon>
        <taxon>Lyophyllaceae</taxon>
        <taxon>Hypsizygus</taxon>
    </lineage>
</organism>
<keyword evidence="2" id="KW-1185">Reference proteome</keyword>
<reference evidence="1" key="1">
    <citation type="submission" date="2018-04" db="EMBL/GenBank/DDBJ databases">
        <title>Whole genome sequencing of Hypsizygus marmoreus.</title>
        <authorList>
            <person name="Choi I.-G."/>
            <person name="Min B."/>
            <person name="Kim J.-G."/>
            <person name="Kim S."/>
            <person name="Oh Y.-L."/>
            <person name="Kong W.-S."/>
            <person name="Park H."/>
            <person name="Jeong J."/>
            <person name="Song E.-S."/>
        </authorList>
    </citation>
    <scope>NUCLEOTIDE SEQUENCE [LARGE SCALE GENOMIC DNA]</scope>
    <source>
        <strain evidence="1">51987-8</strain>
    </source>
</reference>
<proteinExistence type="predicted"/>
<sequence length="65" mass="7370">MGMKDIDNAYQQGFNKEIKGGTVATASGCCRLTTMNRLLHRDLEELHELFALWADENLDNEQVTL</sequence>
<comment type="caution">
    <text evidence="1">The sequence shown here is derived from an EMBL/GenBank/DDBJ whole genome shotgun (WGS) entry which is preliminary data.</text>
</comment>
<accession>A0A369JAA8</accession>
<evidence type="ECO:0000313" key="1">
    <source>
        <dbReference type="EMBL" id="RDB16394.1"/>
    </source>
</evidence>
<evidence type="ECO:0000313" key="2">
    <source>
        <dbReference type="Proteomes" id="UP000076154"/>
    </source>
</evidence>
<dbReference type="EMBL" id="LUEZ02000124">
    <property type="protein sequence ID" value="RDB16394.1"/>
    <property type="molecule type" value="Genomic_DNA"/>
</dbReference>
<protein>
    <submittedName>
        <fullName evidence="1">Uncharacterized protein</fullName>
    </submittedName>
</protein>